<dbReference type="EC" id="2.3.1.286" evidence="1"/>
<dbReference type="PANTHER" id="PTHR11085:SF10">
    <property type="entry name" value="NAD-DEPENDENT PROTEIN DEACYLASE SIRTUIN-5, MITOCHONDRIAL-RELATED"/>
    <property type="match status" value="1"/>
</dbReference>
<name>A0A831LFM8_9BACT</name>
<comment type="caution">
    <text evidence="6">The sequence shown here is derived from an EMBL/GenBank/DDBJ whole genome shotgun (WGS) entry which is preliminary data.</text>
</comment>
<evidence type="ECO:0000256" key="4">
    <source>
        <dbReference type="PROSITE-ProRule" id="PRU00236"/>
    </source>
</evidence>
<evidence type="ECO:0000256" key="3">
    <source>
        <dbReference type="ARBA" id="ARBA00023027"/>
    </source>
</evidence>
<dbReference type="InterPro" id="IPR050134">
    <property type="entry name" value="NAD-dep_sirtuin_deacylases"/>
</dbReference>
<keyword evidence="2" id="KW-0808">Transferase</keyword>
<feature type="domain" description="Deacetylase sirtuin-type" evidence="5">
    <location>
        <begin position="1"/>
        <end position="247"/>
    </location>
</feature>
<evidence type="ECO:0000259" key="5">
    <source>
        <dbReference type="PROSITE" id="PS50305"/>
    </source>
</evidence>
<dbReference type="AlphaFoldDB" id="A0A831LFM8"/>
<feature type="binding site" evidence="4">
    <location>
        <position position="128"/>
    </location>
    <ligand>
        <name>Zn(2+)</name>
        <dbReference type="ChEBI" id="CHEBI:29105"/>
    </ligand>
</feature>
<dbReference type="Gene3D" id="3.40.50.1220">
    <property type="entry name" value="TPP-binding domain"/>
    <property type="match status" value="1"/>
</dbReference>
<feature type="active site" description="Proton acceptor" evidence="4">
    <location>
        <position position="120"/>
    </location>
</feature>
<proteinExistence type="predicted"/>
<dbReference type="PANTHER" id="PTHR11085">
    <property type="entry name" value="NAD-DEPENDENT PROTEIN DEACYLASE SIRTUIN-5, MITOCHONDRIAL-RELATED"/>
    <property type="match status" value="1"/>
</dbReference>
<keyword evidence="4" id="KW-0479">Metal-binding</keyword>
<feature type="binding site" evidence="4">
    <location>
        <position position="152"/>
    </location>
    <ligand>
        <name>Zn(2+)</name>
        <dbReference type="ChEBI" id="CHEBI:29105"/>
    </ligand>
</feature>
<evidence type="ECO:0000256" key="1">
    <source>
        <dbReference type="ARBA" id="ARBA00012928"/>
    </source>
</evidence>
<organism evidence="6">
    <name type="scientific">Mariniphaga anaerophila</name>
    <dbReference type="NCBI Taxonomy" id="1484053"/>
    <lineage>
        <taxon>Bacteria</taxon>
        <taxon>Pseudomonadati</taxon>
        <taxon>Bacteroidota</taxon>
        <taxon>Bacteroidia</taxon>
        <taxon>Marinilabiliales</taxon>
        <taxon>Prolixibacteraceae</taxon>
        <taxon>Mariniphaga</taxon>
    </lineage>
</organism>
<evidence type="ECO:0000256" key="2">
    <source>
        <dbReference type="ARBA" id="ARBA00022679"/>
    </source>
</evidence>
<keyword evidence="4" id="KW-0862">Zinc</keyword>
<keyword evidence="3" id="KW-0520">NAD</keyword>
<dbReference type="GO" id="GO:0017136">
    <property type="term" value="F:histone deacetylase activity, NAD-dependent"/>
    <property type="evidence" value="ECO:0007669"/>
    <property type="project" value="TreeGrafter"/>
</dbReference>
<protein>
    <recommendedName>
        <fullName evidence="1">protein acetyllysine N-acetyltransferase</fullName>
        <ecNumber evidence="1">2.3.1.286</ecNumber>
    </recommendedName>
</protein>
<dbReference type="Proteomes" id="UP000886047">
    <property type="component" value="Unassembled WGS sequence"/>
</dbReference>
<feature type="binding site" evidence="4">
    <location>
        <position position="149"/>
    </location>
    <ligand>
        <name>Zn(2+)</name>
        <dbReference type="ChEBI" id="CHEBI:29105"/>
    </ligand>
</feature>
<dbReference type="GO" id="GO:0046872">
    <property type="term" value="F:metal ion binding"/>
    <property type="evidence" value="ECO:0007669"/>
    <property type="project" value="UniProtKB-KW"/>
</dbReference>
<dbReference type="PROSITE" id="PS50305">
    <property type="entry name" value="SIRTUIN"/>
    <property type="match status" value="1"/>
</dbReference>
<gene>
    <name evidence="6" type="ORF">ENN90_01775</name>
</gene>
<dbReference type="Pfam" id="PF02146">
    <property type="entry name" value="SIR2"/>
    <property type="match status" value="1"/>
</dbReference>
<dbReference type="InterPro" id="IPR029035">
    <property type="entry name" value="DHS-like_NAD/FAD-binding_dom"/>
</dbReference>
<accession>A0A831LFM8</accession>
<dbReference type="NCBIfam" id="NF001753">
    <property type="entry name" value="PRK00481.1-3"/>
    <property type="match status" value="1"/>
</dbReference>
<feature type="binding site" evidence="4">
    <location>
        <position position="131"/>
    </location>
    <ligand>
        <name>Zn(2+)</name>
        <dbReference type="ChEBI" id="CHEBI:29105"/>
    </ligand>
</feature>
<dbReference type="InterPro" id="IPR026590">
    <property type="entry name" value="Ssirtuin_cat_dom"/>
</dbReference>
<dbReference type="CDD" id="cd01407">
    <property type="entry name" value="SIR2-fam"/>
    <property type="match status" value="1"/>
</dbReference>
<dbReference type="Gene3D" id="3.30.1600.10">
    <property type="entry name" value="SIR2/SIRT2 'Small Domain"/>
    <property type="match status" value="1"/>
</dbReference>
<dbReference type="InterPro" id="IPR026591">
    <property type="entry name" value="Sirtuin_cat_small_dom_sf"/>
</dbReference>
<sequence length="247" mass="28046">MDIRKINEAVKLIRESKYMVAFTGAGISVESGIPPFRGAGGLWNTTHPIFLEIDYFHKKPLQSWEKIKEIFYDKLGDAEPNVAHEVLAKMEKRSFLESVITQNIDHLHQKAGNKYVYELHGTYKQLVCTECHSEYDMSFADLNFLPPTCFVCKGILKPDMVFFNEPIPWFAKKRSLEEAQKADLLLIIGTNAEVLPAAEIPERAKKSGAKIIEINIKPSPFTHSITDIFIEARASEAMKEIGKLLYL</sequence>
<evidence type="ECO:0000313" key="6">
    <source>
        <dbReference type="EMBL" id="HDR50337.1"/>
    </source>
</evidence>
<dbReference type="EMBL" id="DSDK01000103">
    <property type="protein sequence ID" value="HDR50337.1"/>
    <property type="molecule type" value="Genomic_DNA"/>
</dbReference>
<reference evidence="6" key="1">
    <citation type="journal article" date="2020" name="mSystems">
        <title>Genome- and Community-Level Interaction Insights into Carbon Utilization and Element Cycling Functions of Hydrothermarchaeota in Hydrothermal Sediment.</title>
        <authorList>
            <person name="Zhou Z."/>
            <person name="Liu Y."/>
            <person name="Xu W."/>
            <person name="Pan J."/>
            <person name="Luo Z.H."/>
            <person name="Li M."/>
        </authorList>
    </citation>
    <scope>NUCLEOTIDE SEQUENCE [LARGE SCALE GENOMIC DNA]</scope>
    <source>
        <strain evidence="6">SpSt-1217</strain>
    </source>
</reference>
<dbReference type="InterPro" id="IPR003000">
    <property type="entry name" value="Sirtuin"/>
</dbReference>
<dbReference type="SUPFAM" id="SSF52467">
    <property type="entry name" value="DHS-like NAD/FAD-binding domain"/>
    <property type="match status" value="1"/>
</dbReference>
<dbReference type="GO" id="GO:0070403">
    <property type="term" value="F:NAD+ binding"/>
    <property type="evidence" value="ECO:0007669"/>
    <property type="project" value="InterPro"/>
</dbReference>